<keyword evidence="3 6" id="KW-0378">Hydrolase</keyword>
<organism evidence="10 11">
    <name type="scientific">Nocardioides eburneus</name>
    <dbReference type="NCBI Taxonomy" id="3231482"/>
    <lineage>
        <taxon>Bacteria</taxon>
        <taxon>Bacillati</taxon>
        <taxon>Actinomycetota</taxon>
        <taxon>Actinomycetes</taxon>
        <taxon>Propionibacteriales</taxon>
        <taxon>Nocardioidaceae</taxon>
        <taxon>Nocardioides</taxon>
    </lineage>
</organism>
<comment type="similarity">
    <text evidence="6">Belongs to the peptidase M48 family.</text>
</comment>
<feature type="transmembrane region" description="Helical" evidence="7">
    <location>
        <begin position="93"/>
        <end position="111"/>
    </location>
</feature>
<dbReference type="PANTHER" id="PTHR10120">
    <property type="entry name" value="CAAX PRENYL PROTEASE 1"/>
    <property type="match status" value="1"/>
</dbReference>
<dbReference type="EMBL" id="JBFPJR010000010">
    <property type="protein sequence ID" value="MEX0427428.1"/>
    <property type="molecule type" value="Genomic_DNA"/>
</dbReference>
<evidence type="ECO:0000259" key="8">
    <source>
        <dbReference type="Pfam" id="PF01435"/>
    </source>
</evidence>
<keyword evidence="2" id="KW-0479">Metal-binding</keyword>
<feature type="transmembrane region" description="Helical" evidence="7">
    <location>
        <begin position="314"/>
        <end position="333"/>
    </location>
</feature>
<keyword evidence="7" id="KW-1133">Transmembrane helix</keyword>
<protein>
    <submittedName>
        <fullName evidence="10">M48 family metallopeptidase</fullName>
    </submittedName>
</protein>
<comment type="cofactor">
    <cofactor evidence="6">
        <name>Zn(2+)</name>
        <dbReference type="ChEBI" id="CHEBI:29105"/>
    </cofactor>
    <text evidence="6">Binds 1 zinc ion per subunit.</text>
</comment>
<keyword evidence="5 6" id="KW-0482">Metalloprotease</keyword>
<evidence type="ECO:0000256" key="6">
    <source>
        <dbReference type="RuleBase" id="RU003983"/>
    </source>
</evidence>
<gene>
    <name evidence="10" type="ORF">AB3X52_07355</name>
</gene>
<dbReference type="InterPro" id="IPR001915">
    <property type="entry name" value="Peptidase_M48"/>
</dbReference>
<dbReference type="InterPro" id="IPR032456">
    <property type="entry name" value="Peptidase_M48_N"/>
</dbReference>
<dbReference type="Proteomes" id="UP001556631">
    <property type="component" value="Unassembled WGS sequence"/>
</dbReference>
<comment type="caution">
    <text evidence="10">The sequence shown here is derived from an EMBL/GenBank/DDBJ whole genome shotgun (WGS) entry which is preliminary data.</text>
</comment>
<dbReference type="Gene3D" id="3.30.2010.10">
    <property type="entry name" value="Metalloproteases ('zincins'), catalytic domain"/>
    <property type="match status" value="1"/>
</dbReference>
<feature type="transmembrane region" description="Helical" evidence="7">
    <location>
        <begin position="142"/>
        <end position="162"/>
    </location>
</feature>
<evidence type="ECO:0000256" key="7">
    <source>
        <dbReference type="SAM" id="Phobius"/>
    </source>
</evidence>
<evidence type="ECO:0000256" key="3">
    <source>
        <dbReference type="ARBA" id="ARBA00022801"/>
    </source>
</evidence>
<feature type="domain" description="Peptidase M48" evidence="8">
    <location>
        <begin position="204"/>
        <end position="395"/>
    </location>
</feature>
<keyword evidence="4 6" id="KW-0862">Zinc</keyword>
<dbReference type="Pfam" id="PF01435">
    <property type="entry name" value="Peptidase_M48"/>
    <property type="match status" value="1"/>
</dbReference>
<evidence type="ECO:0000256" key="2">
    <source>
        <dbReference type="ARBA" id="ARBA00022723"/>
    </source>
</evidence>
<dbReference type="RefSeq" id="WP_367992803.1">
    <property type="nucleotide sequence ID" value="NZ_JBFPJR010000010.1"/>
</dbReference>
<sequence length="403" mass="43604">MTRLSWLVLTVGAVAFVVVAWLLIPWHPYPGGPLRLPAADSVFTQAQIDRATAYSHVARWIGRSALVVSVVVACVLGFTRVGRWVTSRLPGPWPVRAVLAVLVVVVVGRLFTLPLEIAFQREERIYGLSSQPWSLWLRDQGVSTGISVVAASLAVLALLACTRRWRRSWPLVAGVLLAVLVVLGSFVYPVLVEPLFNHFTSLPDGPLRTQVMALAQKEGVHVDDVLVADASRRTTTLNAYVTGFGSTRRVVLYDTLLDSTSRREVLSVVAHELGHAKHNDVAIGTGLGAAGALVAVGLLGLIAGRRYDGLTDPAAVPLLLALFVLGSALATPVENVLSRQIETRADVASLVTTRDLDAFVDVQRQLDVRSLTDPTPPAFSQWWFGSHPTSLQRIAIAHRVLGK</sequence>
<evidence type="ECO:0000256" key="1">
    <source>
        <dbReference type="ARBA" id="ARBA00022670"/>
    </source>
</evidence>
<evidence type="ECO:0000256" key="5">
    <source>
        <dbReference type="ARBA" id="ARBA00023049"/>
    </source>
</evidence>
<dbReference type="InterPro" id="IPR027057">
    <property type="entry name" value="CAXX_Prtase_1"/>
</dbReference>
<feature type="transmembrane region" description="Helical" evidence="7">
    <location>
        <begin position="60"/>
        <end position="81"/>
    </location>
</feature>
<evidence type="ECO:0000256" key="4">
    <source>
        <dbReference type="ARBA" id="ARBA00022833"/>
    </source>
</evidence>
<proteinExistence type="inferred from homology"/>
<name>A0ABV3SZJ2_9ACTN</name>
<accession>A0ABV3SZJ2</accession>
<evidence type="ECO:0000313" key="10">
    <source>
        <dbReference type="EMBL" id="MEX0427428.1"/>
    </source>
</evidence>
<keyword evidence="1 6" id="KW-0645">Protease</keyword>
<keyword evidence="11" id="KW-1185">Reference proteome</keyword>
<feature type="transmembrane region" description="Helical" evidence="7">
    <location>
        <begin position="169"/>
        <end position="191"/>
    </location>
</feature>
<evidence type="ECO:0000259" key="9">
    <source>
        <dbReference type="Pfam" id="PF16491"/>
    </source>
</evidence>
<dbReference type="CDD" id="cd07343">
    <property type="entry name" value="M48A_Zmpste24p_like"/>
    <property type="match status" value="1"/>
</dbReference>
<reference evidence="10 11" key="1">
    <citation type="submission" date="2024-07" db="EMBL/GenBank/DDBJ databases">
        <authorList>
            <person name="Lee S."/>
            <person name="Kang M."/>
        </authorList>
    </citation>
    <scope>NUCLEOTIDE SEQUENCE [LARGE SCALE GENOMIC DNA]</scope>
    <source>
        <strain evidence="10 11">DS6</strain>
    </source>
</reference>
<keyword evidence="7" id="KW-0472">Membrane</keyword>
<feature type="transmembrane region" description="Helical" evidence="7">
    <location>
        <begin position="281"/>
        <end position="302"/>
    </location>
</feature>
<feature type="transmembrane region" description="Helical" evidence="7">
    <location>
        <begin position="7"/>
        <end position="26"/>
    </location>
</feature>
<dbReference type="Pfam" id="PF16491">
    <property type="entry name" value="Peptidase_M48_N"/>
    <property type="match status" value="1"/>
</dbReference>
<keyword evidence="7" id="KW-0812">Transmembrane</keyword>
<evidence type="ECO:0000313" key="11">
    <source>
        <dbReference type="Proteomes" id="UP001556631"/>
    </source>
</evidence>
<feature type="domain" description="CAAX prenyl protease 1 N-terminal" evidence="9">
    <location>
        <begin position="41"/>
        <end position="197"/>
    </location>
</feature>